<dbReference type="InterPro" id="IPR016092">
    <property type="entry name" value="ATAP"/>
</dbReference>
<dbReference type="Pfam" id="PF01521">
    <property type="entry name" value="Fe-S_biosyn"/>
    <property type="match status" value="1"/>
</dbReference>
<evidence type="ECO:0000259" key="1">
    <source>
        <dbReference type="Pfam" id="PF01521"/>
    </source>
</evidence>
<dbReference type="GO" id="GO:0016226">
    <property type="term" value="P:iron-sulfur cluster assembly"/>
    <property type="evidence" value="ECO:0007669"/>
    <property type="project" value="InterPro"/>
</dbReference>
<name>A0A382E8R6_9ZZZZ</name>
<feature type="non-terminal residue" evidence="2">
    <location>
        <position position="142"/>
    </location>
</feature>
<dbReference type="PANTHER" id="PTHR43011">
    <property type="entry name" value="IRON-SULFUR CLUSTER ASSEMBLY 2 HOMOLOG, MITOCHONDRIAL"/>
    <property type="match status" value="1"/>
</dbReference>
<protein>
    <recommendedName>
        <fullName evidence="1">Core domain-containing protein</fullName>
    </recommendedName>
</protein>
<sequence length="142" mass="14383">VDRLKHLSDKPFSQGVIKVATTSLIQVSEAAADKLSEILKEQGEDGGMLRVMVTPTPNGGFQHVLGVESEPKDDDIVIEAHSLSVVIDGESAPLLEGAEIDYVDGLMRSGFVISNPNIESENGGCGCGAGGGGCGCGGGGGG</sequence>
<dbReference type="AlphaFoldDB" id="A0A382E8R6"/>
<dbReference type="NCBIfam" id="TIGR00049">
    <property type="entry name" value="iron-sulfur cluster assembly accessory protein"/>
    <property type="match status" value="1"/>
</dbReference>
<dbReference type="InterPro" id="IPR035903">
    <property type="entry name" value="HesB-like_dom_sf"/>
</dbReference>
<dbReference type="GO" id="GO:0051539">
    <property type="term" value="F:4 iron, 4 sulfur cluster binding"/>
    <property type="evidence" value="ECO:0007669"/>
    <property type="project" value="TreeGrafter"/>
</dbReference>
<dbReference type="SUPFAM" id="SSF89360">
    <property type="entry name" value="HesB-like domain"/>
    <property type="match status" value="1"/>
</dbReference>
<organism evidence="2">
    <name type="scientific">marine metagenome</name>
    <dbReference type="NCBI Taxonomy" id="408172"/>
    <lineage>
        <taxon>unclassified sequences</taxon>
        <taxon>metagenomes</taxon>
        <taxon>ecological metagenomes</taxon>
    </lineage>
</organism>
<dbReference type="GO" id="GO:0051537">
    <property type="term" value="F:2 iron, 2 sulfur cluster binding"/>
    <property type="evidence" value="ECO:0007669"/>
    <property type="project" value="TreeGrafter"/>
</dbReference>
<gene>
    <name evidence="2" type="ORF">METZ01_LOCUS199215</name>
</gene>
<dbReference type="Gene3D" id="2.60.300.12">
    <property type="entry name" value="HesB-like domain"/>
    <property type="match status" value="1"/>
</dbReference>
<dbReference type="EMBL" id="UINC01042985">
    <property type="protein sequence ID" value="SVB46361.1"/>
    <property type="molecule type" value="Genomic_DNA"/>
</dbReference>
<accession>A0A382E8R6</accession>
<reference evidence="2" key="1">
    <citation type="submission" date="2018-05" db="EMBL/GenBank/DDBJ databases">
        <authorList>
            <person name="Lanie J.A."/>
            <person name="Ng W.-L."/>
            <person name="Kazmierczak K.M."/>
            <person name="Andrzejewski T.M."/>
            <person name="Davidsen T.M."/>
            <person name="Wayne K.J."/>
            <person name="Tettelin H."/>
            <person name="Glass J.I."/>
            <person name="Rusch D."/>
            <person name="Podicherti R."/>
            <person name="Tsui H.-C.T."/>
            <person name="Winkler M.E."/>
        </authorList>
    </citation>
    <scope>NUCLEOTIDE SEQUENCE</scope>
</reference>
<feature type="non-terminal residue" evidence="2">
    <location>
        <position position="1"/>
    </location>
</feature>
<evidence type="ECO:0000313" key="2">
    <source>
        <dbReference type="EMBL" id="SVB46361.1"/>
    </source>
</evidence>
<dbReference type="PANTHER" id="PTHR43011:SF1">
    <property type="entry name" value="IRON-SULFUR CLUSTER ASSEMBLY 2 HOMOLOG, MITOCHONDRIAL"/>
    <property type="match status" value="1"/>
</dbReference>
<dbReference type="GO" id="GO:0005506">
    <property type="term" value="F:iron ion binding"/>
    <property type="evidence" value="ECO:0007669"/>
    <property type="project" value="TreeGrafter"/>
</dbReference>
<proteinExistence type="predicted"/>
<dbReference type="InterPro" id="IPR000361">
    <property type="entry name" value="ATAP_core_dom"/>
</dbReference>
<feature type="domain" description="Core" evidence="1">
    <location>
        <begin position="25"/>
        <end position="121"/>
    </location>
</feature>